<reference evidence="1 2" key="2">
    <citation type="submission" date="2020-07" db="EMBL/GenBank/DDBJ databases">
        <title>Genome assembly of wild tea tree DASZ reveals pedigree and selection history of tea varieties.</title>
        <authorList>
            <person name="Zhang W."/>
        </authorList>
    </citation>
    <scope>NUCLEOTIDE SEQUENCE [LARGE SCALE GENOMIC DNA]</scope>
    <source>
        <strain evidence="2">cv. G240</strain>
        <tissue evidence="1">Leaf</tissue>
    </source>
</reference>
<protein>
    <submittedName>
        <fullName evidence="1">Uncharacterized protein</fullName>
    </submittedName>
</protein>
<dbReference type="Proteomes" id="UP000593564">
    <property type="component" value="Unassembled WGS sequence"/>
</dbReference>
<dbReference type="AlphaFoldDB" id="A0A7J7GPU1"/>
<name>A0A7J7GPU1_CAMSI</name>
<dbReference type="EMBL" id="JACBKZ010000009">
    <property type="protein sequence ID" value="KAF5941418.1"/>
    <property type="molecule type" value="Genomic_DNA"/>
</dbReference>
<sequence length="155" mass="17401">MAVVVLVEEKNKRRDLKDFELIKARSEGEMSFKSIVRELREMKDGMGSISKRRVEGKHWCNRTRSHIAPDVAPSEPVEQGKWANLPPELLLDIIQRVEESETTWPARTDVVFCASVGCTKGDDAGLSNAHMIMAEIPNASEAVDVVWGNIIDVRE</sequence>
<organism evidence="1 2">
    <name type="scientific">Camellia sinensis</name>
    <name type="common">Tea plant</name>
    <name type="synonym">Thea sinensis</name>
    <dbReference type="NCBI Taxonomy" id="4442"/>
    <lineage>
        <taxon>Eukaryota</taxon>
        <taxon>Viridiplantae</taxon>
        <taxon>Streptophyta</taxon>
        <taxon>Embryophyta</taxon>
        <taxon>Tracheophyta</taxon>
        <taxon>Spermatophyta</taxon>
        <taxon>Magnoliopsida</taxon>
        <taxon>eudicotyledons</taxon>
        <taxon>Gunneridae</taxon>
        <taxon>Pentapetalae</taxon>
        <taxon>asterids</taxon>
        <taxon>Ericales</taxon>
        <taxon>Theaceae</taxon>
        <taxon>Camellia</taxon>
    </lineage>
</organism>
<keyword evidence="2" id="KW-1185">Reference proteome</keyword>
<proteinExistence type="predicted"/>
<reference evidence="2" key="1">
    <citation type="journal article" date="2020" name="Nat. Commun.">
        <title>Genome assembly of wild tea tree DASZ reveals pedigree and selection history of tea varieties.</title>
        <authorList>
            <person name="Zhang W."/>
            <person name="Zhang Y."/>
            <person name="Qiu H."/>
            <person name="Guo Y."/>
            <person name="Wan H."/>
            <person name="Zhang X."/>
            <person name="Scossa F."/>
            <person name="Alseekh S."/>
            <person name="Zhang Q."/>
            <person name="Wang P."/>
            <person name="Xu L."/>
            <person name="Schmidt M.H."/>
            <person name="Jia X."/>
            <person name="Li D."/>
            <person name="Zhu A."/>
            <person name="Guo F."/>
            <person name="Chen W."/>
            <person name="Ni D."/>
            <person name="Usadel B."/>
            <person name="Fernie A.R."/>
            <person name="Wen W."/>
        </authorList>
    </citation>
    <scope>NUCLEOTIDE SEQUENCE [LARGE SCALE GENOMIC DNA]</scope>
    <source>
        <strain evidence="2">cv. G240</strain>
    </source>
</reference>
<comment type="caution">
    <text evidence="1">The sequence shown here is derived from an EMBL/GenBank/DDBJ whole genome shotgun (WGS) entry which is preliminary data.</text>
</comment>
<gene>
    <name evidence="1" type="ORF">HYC85_019060</name>
</gene>
<accession>A0A7J7GPU1</accession>
<evidence type="ECO:0000313" key="1">
    <source>
        <dbReference type="EMBL" id="KAF5941418.1"/>
    </source>
</evidence>
<evidence type="ECO:0000313" key="2">
    <source>
        <dbReference type="Proteomes" id="UP000593564"/>
    </source>
</evidence>